<dbReference type="PANTHER" id="PTHR21024:SF0">
    <property type="entry name" value="ELECTRON TRANSFER FLAVOPROTEIN REGULATORY FACTOR 1"/>
    <property type="match status" value="1"/>
</dbReference>
<accession>A0A9X0CSD4</accession>
<dbReference type="GO" id="GO:0005739">
    <property type="term" value="C:mitochondrion"/>
    <property type="evidence" value="ECO:0007669"/>
    <property type="project" value="TreeGrafter"/>
</dbReference>
<dbReference type="InterPro" id="IPR045296">
    <property type="entry name" value="Complex1_LYR_ETFRF1_LYRM5"/>
</dbReference>
<dbReference type="EMBL" id="MU826830">
    <property type="protein sequence ID" value="KAJ7373736.1"/>
    <property type="molecule type" value="Genomic_DNA"/>
</dbReference>
<dbReference type="InterPro" id="IPR008011">
    <property type="entry name" value="Complex1_LYR_dom"/>
</dbReference>
<dbReference type="GO" id="GO:0022904">
    <property type="term" value="P:respiratory electron transport chain"/>
    <property type="evidence" value="ECO:0007669"/>
    <property type="project" value="TreeGrafter"/>
</dbReference>
<organism evidence="3 4">
    <name type="scientific">Desmophyllum pertusum</name>
    <dbReference type="NCBI Taxonomy" id="174260"/>
    <lineage>
        <taxon>Eukaryota</taxon>
        <taxon>Metazoa</taxon>
        <taxon>Cnidaria</taxon>
        <taxon>Anthozoa</taxon>
        <taxon>Hexacorallia</taxon>
        <taxon>Scleractinia</taxon>
        <taxon>Caryophylliina</taxon>
        <taxon>Caryophylliidae</taxon>
        <taxon>Desmophyllum</taxon>
    </lineage>
</organism>
<keyword evidence="4" id="KW-1185">Reference proteome</keyword>
<gene>
    <name evidence="3" type="primary">LYRM5</name>
    <name evidence="3" type="ORF">OS493_011345</name>
</gene>
<comment type="similarity">
    <text evidence="1">Belongs to the complex I LYR family.</text>
</comment>
<evidence type="ECO:0000256" key="1">
    <source>
        <dbReference type="ARBA" id="ARBA00009508"/>
    </source>
</evidence>
<dbReference type="OrthoDB" id="10258445at2759"/>
<dbReference type="Proteomes" id="UP001163046">
    <property type="component" value="Unassembled WGS sequence"/>
</dbReference>
<reference evidence="3" key="1">
    <citation type="submission" date="2023-01" db="EMBL/GenBank/DDBJ databases">
        <title>Genome assembly of the deep-sea coral Lophelia pertusa.</title>
        <authorList>
            <person name="Herrera S."/>
            <person name="Cordes E."/>
        </authorList>
    </citation>
    <scope>NUCLEOTIDE SEQUENCE</scope>
    <source>
        <strain evidence="3">USNM1676648</strain>
        <tissue evidence="3">Polyp</tissue>
    </source>
</reference>
<dbReference type="GO" id="GO:0090324">
    <property type="term" value="P:negative regulation of oxidative phosphorylation"/>
    <property type="evidence" value="ECO:0007669"/>
    <property type="project" value="InterPro"/>
</dbReference>
<protein>
    <submittedName>
        <fullName evidence="3">LYR motif-containing protein 5</fullName>
    </submittedName>
</protein>
<evidence type="ECO:0000259" key="2">
    <source>
        <dbReference type="Pfam" id="PF05347"/>
    </source>
</evidence>
<evidence type="ECO:0000313" key="4">
    <source>
        <dbReference type="Proteomes" id="UP001163046"/>
    </source>
</evidence>
<dbReference type="Pfam" id="PF05347">
    <property type="entry name" value="Complex1_LYR"/>
    <property type="match status" value="1"/>
</dbReference>
<evidence type="ECO:0000313" key="3">
    <source>
        <dbReference type="EMBL" id="KAJ7373736.1"/>
    </source>
</evidence>
<dbReference type="InterPro" id="IPR052000">
    <property type="entry name" value="ETFRF1"/>
</dbReference>
<name>A0A9X0CSD4_9CNID</name>
<comment type="caution">
    <text evidence="3">The sequence shown here is derived from an EMBL/GenBank/DDBJ whole genome shotgun (WGS) entry which is preliminary data.</text>
</comment>
<dbReference type="PANTHER" id="PTHR21024">
    <property type="entry name" value="GROWTH HORMONE-INDUCIBLE SOLUBLE PROTEIN-RELATED"/>
    <property type="match status" value="1"/>
</dbReference>
<dbReference type="AlphaFoldDB" id="A0A9X0CSD4"/>
<sequence>MNGRDLLYLGKDYPTGEQYFKSKLKQAFMKNKNETDPEKVKMLIARGEYVIKEVEALYMLRKYRTLKQRYYGDNK</sequence>
<feature type="domain" description="Complex 1 LYR protein" evidence="2">
    <location>
        <begin position="4"/>
        <end position="50"/>
    </location>
</feature>
<dbReference type="CDD" id="cd20265">
    <property type="entry name" value="Complex1_LYR_ETFRF1_LYRM5"/>
    <property type="match status" value="1"/>
</dbReference>
<proteinExistence type="inferred from homology"/>